<dbReference type="AlphaFoldDB" id="A0AAE4CQG9"/>
<organism evidence="2 3">
    <name type="scientific">Catenuloplanes niger</name>
    <dbReference type="NCBI Taxonomy" id="587534"/>
    <lineage>
        <taxon>Bacteria</taxon>
        <taxon>Bacillati</taxon>
        <taxon>Actinomycetota</taxon>
        <taxon>Actinomycetes</taxon>
        <taxon>Micromonosporales</taxon>
        <taxon>Micromonosporaceae</taxon>
        <taxon>Catenuloplanes</taxon>
    </lineage>
</organism>
<reference evidence="2 3" key="1">
    <citation type="submission" date="2023-07" db="EMBL/GenBank/DDBJ databases">
        <title>Sequencing the genomes of 1000 actinobacteria strains.</title>
        <authorList>
            <person name="Klenk H.-P."/>
        </authorList>
    </citation>
    <scope>NUCLEOTIDE SEQUENCE [LARGE SCALE GENOMIC DNA]</scope>
    <source>
        <strain evidence="2 3">DSM 44711</strain>
    </source>
</reference>
<protein>
    <recommendedName>
        <fullName evidence="4">Peptidase inhibitor family I36</fullName>
    </recommendedName>
</protein>
<dbReference type="RefSeq" id="WP_310409008.1">
    <property type="nucleotide sequence ID" value="NZ_JAVDYC010000001.1"/>
</dbReference>
<comment type="caution">
    <text evidence="2">The sequence shown here is derived from an EMBL/GenBank/DDBJ whole genome shotgun (WGS) entry which is preliminary data.</text>
</comment>
<proteinExistence type="predicted"/>
<dbReference type="Pfam" id="PF03995">
    <property type="entry name" value="Inhibitor_I36"/>
    <property type="match status" value="1"/>
</dbReference>
<evidence type="ECO:0000313" key="3">
    <source>
        <dbReference type="Proteomes" id="UP001183629"/>
    </source>
</evidence>
<dbReference type="Proteomes" id="UP001183629">
    <property type="component" value="Unassembled WGS sequence"/>
</dbReference>
<keyword evidence="3" id="KW-1185">Reference proteome</keyword>
<evidence type="ECO:0000313" key="2">
    <source>
        <dbReference type="EMBL" id="MDR7320487.1"/>
    </source>
</evidence>
<feature type="signal peptide" evidence="1">
    <location>
        <begin position="1"/>
        <end position="25"/>
    </location>
</feature>
<feature type="chain" id="PRO_5042280872" description="Peptidase inhibitor family I36" evidence="1">
    <location>
        <begin position="26"/>
        <end position="124"/>
    </location>
</feature>
<dbReference type="EMBL" id="JAVDYC010000001">
    <property type="protein sequence ID" value="MDR7320487.1"/>
    <property type="molecule type" value="Genomic_DNA"/>
</dbReference>
<keyword evidence="1" id="KW-0732">Signal</keyword>
<name>A0AAE4CQG9_9ACTN</name>
<dbReference type="Gene3D" id="2.60.20.10">
    <property type="entry name" value="Crystallins"/>
    <property type="match status" value="1"/>
</dbReference>
<sequence>MKRLLLAATAAIATAVVALPGTASAATSAAAAPSCEFTRTVCLWDAADYAGNRFTVSSLNPDVAACVDLAWHGWGNGRAKSGTNTGTRPAKLYTGTDCTGTSYQLSPQGQYPSISFAANSILVY</sequence>
<evidence type="ECO:0000256" key="1">
    <source>
        <dbReference type="SAM" id="SignalP"/>
    </source>
</evidence>
<gene>
    <name evidence="2" type="ORF">J2S44_000737</name>
</gene>
<accession>A0AAE4CQG9</accession>
<evidence type="ECO:0008006" key="4">
    <source>
        <dbReference type="Google" id="ProtNLM"/>
    </source>
</evidence>